<protein>
    <submittedName>
        <fullName evidence="1">Uncharacterized protein</fullName>
    </submittedName>
</protein>
<name>A0A9P4U415_9PLEO</name>
<gene>
    <name evidence="1" type="ORF">P171DRAFT_183335</name>
</gene>
<reference evidence="1" key="1">
    <citation type="journal article" date="2020" name="Stud. Mycol.">
        <title>101 Dothideomycetes genomes: a test case for predicting lifestyles and emergence of pathogens.</title>
        <authorList>
            <person name="Haridas S."/>
            <person name="Albert R."/>
            <person name="Binder M."/>
            <person name="Bloem J."/>
            <person name="Labutti K."/>
            <person name="Salamov A."/>
            <person name="Andreopoulos B."/>
            <person name="Baker S."/>
            <person name="Barry K."/>
            <person name="Bills G."/>
            <person name="Bluhm B."/>
            <person name="Cannon C."/>
            <person name="Castanera R."/>
            <person name="Culley D."/>
            <person name="Daum C."/>
            <person name="Ezra D."/>
            <person name="Gonzalez J."/>
            <person name="Henrissat B."/>
            <person name="Kuo A."/>
            <person name="Liang C."/>
            <person name="Lipzen A."/>
            <person name="Lutzoni F."/>
            <person name="Magnuson J."/>
            <person name="Mondo S."/>
            <person name="Nolan M."/>
            <person name="Ohm R."/>
            <person name="Pangilinan J."/>
            <person name="Park H.-J."/>
            <person name="Ramirez L."/>
            <person name="Alfaro M."/>
            <person name="Sun H."/>
            <person name="Tritt A."/>
            <person name="Yoshinaga Y."/>
            <person name="Zwiers L.-H."/>
            <person name="Turgeon B."/>
            <person name="Goodwin S."/>
            <person name="Spatafora J."/>
            <person name="Crous P."/>
            <person name="Grigoriev I."/>
        </authorList>
    </citation>
    <scope>NUCLEOTIDE SEQUENCE</scope>
    <source>
        <strain evidence="1">CBS 690.94</strain>
    </source>
</reference>
<evidence type="ECO:0000313" key="1">
    <source>
        <dbReference type="EMBL" id="KAF2437464.1"/>
    </source>
</evidence>
<dbReference type="AlphaFoldDB" id="A0A9P4U415"/>
<organism evidence="1 2">
    <name type="scientific">Karstenula rhodostoma CBS 690.94</name>
    <dbReference type="NCBI Taxonomy" id="1392251"/>
    <lineage>
        <taxon>Eukaryota</taxon>
        <taxon>Fungi</taxon>
        <taxon>Dikarya</taxon>
        <taxon>Ascomycota</taxon>
        <taxon>Pezizomycotina</taxon>
        <taxon>Dothideomycetes</taxon>
        <taxon>Pleosporomycetidae</taxon>
        <taxon>Pleosporales</taxon>
        <taxon>Massarineae</taxon>
        <taxon>Didymosphaeriaceae</taxon>
        <taxon>Karstenula</taxon>
    </lineage>
</organism>
<evidence type="ECO:0000313" key="2">
    <source>
        <dbReference type="Proteomes" id="UP000799764"/>
    </source>
</evidence>
<keyword evidence="2" id="KW-1185">Reference proteome</keyword>
<dbReference type="Proteomes" id="UP000799764">
    <property type="component" value="Unassembled WGS sequence"/>
</dbReference>
<proteinExistence type="predicted"/>
<sequence>MEIWGAAMLVAWAGGQTSILNEVLFNEVMSVCAMDGEVSALCCGRGKVLCILGVEGGSCRVEIEPRSKKERKHNPRHGDIDALRNQPLAICYYRFPHLASAVIALEILLSSCHAASGPFHEGVDMRAPRSLFTWQR</sequence>
<dbReference type="EMBL" id="MU001516">
    <property type="protein sequence ID" value="KAF2437464.1"/>
    <property type="molecule type" value="Genomic_DNA"/>
</dbReference>
<comment type="caution">
    <text evidence="1">The sequence shown here is derived from an EMBL/GenBank/DDBJ whole genome shotgun (WGS) entry which is preliminary data.</text>
</comment>
<accession>A0A9P4U415</accession>